<reference evidence="1 2" key="1">
    <citation type="submission" date="2018-08" db="EMBL/GenBank/DDBJ databases">
        <title>Achromobacter xylosoxidans Genome sequencing and assembly.</title>
        <authorList>
            <person name="Wang R."/>
            <person name="Rensing C."/>
            <person name="Li Y."/>
        </authorList>
    </citation>
    <scope>NUCLEOTIDE SEQUENCE [LARGE SCALE GENOMIC DNA]</scope>
    <source>
        <strain evidence="1 2">GD003A</strain>
    </source>
</reference>
<dbReference type="AlphaFoldDB" id="A0A424WGI7"/>
<evidence type="ECO:0000313" key="2">
    <source>
        <dbReference type="Proteomes" id="UP000285324"/>
    </source>
</evidence>
<dbReference type="Proteomes" id="UP000285324">
    <property type="component" value="Unassembled WGS sequence"/>
</dbReference>
<evidence type="ECO:0000313" key="1">
    <source>
        <dbReference type="EMBL" id="RPJ92392.1"/>
    </source>
</evidence>
<dbReference type="OrthoDB" id="9255902at2"/>
<organism evidence="1 2">
    <name type="scientific">Alcaligenes xylosoxydans xylosoxydans</name>
    <name type="common">Achromobacter xylosoxidans</name>
    <dbReference type="NCBI Taxonomy" id="85698"/>
    <lineage>
        <taxon>Bacteria</taxon>
        <taxon>Pseudomonadati</taxon>
        <taxon>Pseudomonadota</taxon>
        <taxon>Betaproteobacteria</taxon>
        <taxon>Burkholderiales</taxon>
        <taxon>Alcaligenaceae</taxon>
        <taxon>Achromobacter</taxon>
    </lineage>
</organism>
<dbReference type="EMBL" id="QVXO01000008">
    <property type="protein sequence ID" value="RPJ92392.1"/>
    <property type="molecule type" value="Genomic_DNA"/>
</dbReference>
<name>A0A424WGI7_ALCXX</name>
<proteinExistence type="predicted"/>
<sequence>MGVLWTVWPIDTQMKAWLDEQGIAHSDACSRFPTGCEIKAVLSKLQGFNVESRANGIDGSWQAWITSALGGESAEWTLLNISEYSGDQEEQRLWFEKGSESLIKRVLGGLVKSTGPLVLIDDASGQPQVIV</sequence>
<gene>
    <name evidence="1" type="ORF">DY367_07760</name>
</gene>
<protein>
    <submittedName>
        <fullName evidence="1">Uncharacterized protein</fullName>
    </submittedName>
</protein>
<dbReference type="RefSeq" id="WP_124260355.1">
    <property type="nucleotide sequence ID" value="NZ_CP061008.1"/>
</dbReference>
<accession>A0A424WGI7</accession>
<comment type="caution">
    <text evidence="1">The sequence shown here is derived from an EMBL/GenBank/DDBJ whole genome shotgun (WGS) entry which is preliminary data.</text>
</comment>